<dbReference type="GO" id="GO:0005525">
    <property type="term" value="F:GTP binding"/>
    <property type="evidence" value="ECO:0007669"/>
    <property type="project" value="InterPro"/>
</dbReference>
<gene>
    <name evidence="3" type="ORF">OKA104_LOCUS26478</name>
    <name evidence="2" type="ORF">VCS650_LOCUS36642</name>
</gene>
<protein>
    <recommendedName>
        <fullName evidence="1">G domain-containing protein</fullName>
    </recommendedName>
</protein>
<dbReference type="InterPro" id="IPR027417">
    <property type="entry name" value="P-loop_NTPase"/>
</dbReference>
<reference evidence="2" key="1">
    <citation type="submission" date="2021-02" db="EMBL/GenBank/DDBJ databases">
        <authorList>
            <person name="Nowell W R."/>
        </authorList>
    </citation>
    <scope>NUCLEOTIDE SEQUENCE</scope>
</reference>
<evidence type="ECO:0000313" key="4">
    <source>
        <dbReference type="Proteomes" id="UP000663891"/>
    </source>
</evidence>
<comment type="caution">
    <text evidence="2">The sequence shown here is derived from an EMBL/GenBank/DDBJ whole genome shotgun (WGS) entry which is preliminary data.</text>
</comment>
<proteinExistence type="predicted"/>
<dbReference type="AlphaFoldDB" id="A0A815L9A8"/>
<dbReference type="EMBL" id="CAJNON010000916">
    <property type="protein sequence ID" value="CAF1403563.1"/>
    <property type="molecule type" value="Genomic_DNA"/>
</dbReference>
<feature type="domain" description="G" evidence="1">
    <location>
        <begin position="11"/>
        <end position="79"/>
    </location>
</feature>
<dbReference type="SUPFAM" id="SSF52540">
    <property type="entry name" value="P-loop containing nucleoside triphosphate hydrolases"/>
    <property type="match status" value="1"/>
</dbReference>
<dbReference type="Proteomes" id="UP000663891">
    <property type="component" value="Unassembled WGS sequence"/>
</dbReference>
<dbReference type="EMBL" id="CAJOAY010002324">
    <property type="protein sequence ID" value="CAF3942707.1"/>
    <property type="molecule type" value="Genomic_DNA"/>
</dbReference>
<evidence type="ECO:0000313" key="3">
    <source>
        <dbReference type="EMBL" id="CAF3942707.1"/>
    </source>
</evidence>
<dbReference type="Proteomes" id="UP000663881">
    <property type="component" value="Unassembled WGS sequence"/>
</dbReference>
<dbReference type="InterPro" id="IPR006073">
    <property type="entry name" value="GTP-bd"/>
</dbReference>
<dbReference type="CDD" id="cd00882">
    <property type="entry name" value="Ras_like_GTPase"/>
    <property type="match status" value="1"/>
</dbReference>
<organism evidence="2 4">
    <name type="scientific">Adineta steineri</name>
    <dbReference type="NCBI Taxonomy" id="433720"/>
    <lineage>
        <taxon>Eukaryota</taxon>
        <taxon>Metazoa</taxon>
        <taxon>Spiralia</taxon>
        <taxon>Gnathifera</taxon>
        <taxon>Rotifera</taxon>
        <taxon>Eurotatoria</taxon>
        <taxon>Bdelloidea</taxon>
        <taxon>Adinetida</taxon>
        <taxon>Adinetidae</taxon>
        <taxon>Adineta</taxon>
    </lineage>
</organism>
<name>A0A815L9A8_9BILA</name>
<sequence length="246" mass="28138">MAAALGKDYSVMLCGSARVGKSTLINAICGEEVAATSPSLDSCTKDVLCYPYRGRHADDYYHNTNYVVNFWDTPGFEDWSEGDFRPYFRLLLSRTNPICVIFCASPGSFANMDNVKWLVEECRNAKIFIALVCTNMWASAKRKTVMDEFHKVLSQFEPFTETKYGINFYQDFALSIMVNSKEYVDEALDVYKQQQGVESLIWGVMQSLTDDKLIGWCLAVMKNRPFWTQWGHRIRSLFSKVFGIFG</sequence>
<dbReference type="Gene3D" id="3.40.50.300">
    <property type="entry name" value="P-loop containing nucleotide triphosphate hydrolases"/>
    <property type="match status" value="1"/>
</dbReference>
<evidence type="ECO:0000313" key="2">
    <source>
        <dbReference type="EMBL" id="CAF1403563.1"/>
    </source>
</evidence>
<accession>A0A815L9A8</accession>
<dbReference type="Pfam" id="PF01926">
    <property type="entry name" value="MMR_HSR1"/>
    <property type="match status" value="1"/>
</dbReference>
<dbReference type="OrthoDB" id="8954335at2759"/>
<evidence type="ECO:0000259" key="1">
    <source>
        <dbReference type="Pfam" id="PF01926"/>
    </source>
</evidence>